<dbReference type="Proteomes" id="UP001066276">
    <property type="component" value="Chromosome 4_1"/>
</dbReference>
<protein>
    <submittedName>
        <fullName evidence="2">Uncharacterized protein</fullName>
    </submittedName>
</protein>
<name>A0AAV7T8P5_PLEWA</name>
<sequence>MALGLPFAVKAPFYMSRLFRGIWATPTPSVPIGQESLLILGSTRAQCVFQAPLVPQSGRSAGRRRTRTVHPVPSSARSSPRVAASFKRQGRRFPPAPGGSIQSVARAGAAAASQRLCSFVRITASASGRGIARSGASGTKFAVGPSGAERLSVCHVQLHGHAPCLLVTPVTSEIRNMQSLVLRFL</sequence>
<evidence type="ECO:0000313" key="2">
    <source>
        <dbReference type="EMBL" id="KAJ1172232.1"/>
    </source>
</evidence>
<reference evidence="2" key="1">
    <citation type="journal article" date="2022" name="bioRxiv">
        <title>Sequencing and chromosome-scale assembly of the giantPleurodeles waltlgenome.</title>
        <authorList>
            <person name="Brown T."/>
            <person name="Elewa A."/>
            <person name="Iarovenko S."/>
            <person name="Subramanian E."/>
            <person name="Araus A.J."/>
            <person name="Petzold A."/>
            <person name="Susuki M."/>
            <person name="Suzuki K.-i.T."/>
            <person name="Hayashi T."/>
            <person name="Toyoda A."/>
            <person name="Oliveira C."/>
            <person name="Osipova E."/>
            <person name="Leigh N.D."/>
            <person name="Simon A."/>
            <person name="Yun M.H."/>
        </authorList>
    </citation>
    <scope>NUCLEOTIDE SEQUENCE</scope>
    <source>
        <strain evidence="2">20211129_DDA</strain>
        <tissue evidence="2">Liver</tissue>
    </source>
</reference>
<evidence type="ECO:0000313" key="3">
    <source>
        <dbReference type="Proteomes" id="UP001066276"/>
    </source>
</evidence>
<evidence type="ECO:0000256" key="1">
    <source>
        <dbReference type="SAM" id="MobiDB-lite"/>
    </source>
</evidence>
<proteinExistence type="predicted"/>
<keyword evidence="3" id="KW-1185">Reference proteome</keyword>
<gene>
    <name evidence="2" type="ORF">NDU88_004080</name>
</gene>
<comment type="caution">
    <text evidence="2">The sequence shown here is derived from an EMBL/GenBank/DDBJ whole genome shotgun (WGS) entry which is preliminary data.</text>
</comment>
<feature type="compositionally biased region" description="Low complexity" evidence="1">
    <location>
        <begin position="71"/>
        <end position="81"/>
    </location>
</feature>
<organism evidence="2 3">
    <name type="scientific">Pleurodeles waltl</name>
    <name type="common">Iberian ribbed newt</name>
    <dbReference type="NCBI Taxonomy" id="8319"/>
    <lineage>
        <taxon>Eukaryota</taxon>
        <taxon>Metazoa</taxon>
        <taxon>Chordata</taxon>
        <taxon>Craniata</taxon>
        <taxon>Vertebrata</taxon>
        <taxon>Euteleostomi</taxon>
        <taxon>Amphibia</taxon>
        <taxon>Batrachia</taxon>
        <taxon>Caudata</taxon>
        <taxon>Salamandroidea</taxon>
        <taxon>Salamandridae</taxon>
        <taxon>Pleurodelinae</taxon>
        <taxon>Pleurodeles</taxon>
    </lineage>
</organism>
<feature type="region of interest" description="Disordered" evidence="1">
    <location>
        <begin position="56"/>
        <end position="81"/>
    </location>
</feature>
<accession>A0AAV7T8P5</accession>
<dbReference type="AlphaFoldDB" id="A0AAV7T8P5"/>
<dbReference type="EMBL" id="JANPWB010000007">
    <property type="protein sequence ID" value="KAJ1172232.1"/>
    <property type="molecule type" value="Genomic_DNA"/>
</dbReference>